<keyword evidence="6" id="KW-0966">Cell projection</keyword>
<dbReference type="InterPro" id="IPR000210">
    <property type="entry name" value="BTB/POZ_dom"/>
</dbReference>
<evidence type="ECO:0000259" key="11">
    <source>
        <dbReference type="PROSITE" id="PS50097"/>
    </source>
</evidence>
<dbReference type="InterPro" id="IPR057093">
    <property type="entry name" value="H1_KCTD8_12_16"/>
</dbReference>
<evidence type="ECO:0000256" key="6">
    <source>
        <dbReference type="ARBA" id="ARBA00023273"/>
    </source>
</evidence>
<evidence type="ECO:0000313" key="13">
    <source>
        <dbReference type="Proteomes" id="UP001432322"/>
    </source>
</evidence>
<evidence type="ECO:0000256" key="4">
    <source>
        <dbReference type="ARBA" id="ARBA00023136"/>
    </source>
</evidence>
<evidence type="ECO:0000256" key="5">
    <source>
        <dbReference type="ARBA" id="ARBA00023257"/>
    </source>
</evidence>
<dbReference type="GO" id="GO:0045211">
    <property type="term" value="C:postsynaptic membrane"/>
    <property type="evidence" value="ECO:0007669"/>
    <property type="project" value="UniProtKB-SubCell"/>
</dbReference>
<keyword evidence="1" id="KW-1003">Cell membrane</keyword>
<dbReference type="Proteomes" id="UP001432322">
    <property type="component" value="Unassembled WGS sequence"/>
</dbReference>
<dbReference type="AlphaFoldDB" id="A0AAV5V8Y1"/>
<keyword evidence="5" id="KW-0628">Postsynaptic cell membrane</keyword>
<protein>
    <recommendedName>
        <fullName evidence="11">BTB domain-containing protein</fullName>
    </recommendedName>
</protein>
<comment type="function">
    <text evidence="9">Auxiliary subunit of GABA-B receptors that determine the pharmacology and kinetics of the receptor response. Increases agonist potency and markedly alter the G-protein signaling of the receptors by accelerating onset and promoting desensitization.</text>
</comment>
<dbReference type="Pfam" id="PF23110">
    <property type="entry name" value="H1_KCTD8_12_16"/>
    <property type="match status" value="1"/>
</dbReference>
<feature type="region of interest" description="Disordered" evidence="10">
    <location>
        <begin position="212"/>
        <end position="232"/>
    </location>
</feature>
<feature type="domain" description="BTB" evidence="11">
    <location>
        <begin position="6"/>
        <end position="79"/>
    </location>
</feature>
<dbReference type="SUPFAM" id="SSF54695">
    <property type="entry name" value="POZ domain"/>
    <property type="match status" value="1"/>
</dbReference>
<gene>
    <name evidence="12" type="ORF">PFISCL1PPCAC_5979</name>
</gene>
<keyword evidence="3" id="KW-0770">Synapse</keyword>
<proteinExistence type="predicted"/>
<dbReference type="GO" id="GO:0051260">
    <property type="term" value="P:protein homooligomerization"/>
    <property type="evidence" value="ECO:0007669"/>
    <property type="project" value="InterPro"/>
</dbReference>
<dbReference type="InterPro" id="IPR011333">
    <property type="entry name" value="SKP1/BTB/POZ_sf"/>
</dbReference>
<dbReference type="Pfam" id="PF02214">
    <property type="entry name" value="BTB_2"/>
    <property type="match status" value="1"/>
</dbReference>
<dbReference type="GO" id="GO:0042734">
    <property type="term" value="C:presynaptic membrane"/>
    <property type="evidence" value="ECO:0007669"/>
    <property type="project" value="UniProtKB-SubCell"/>
</dbReference>
<dbReference type="CDD" id="cd22204">
    <property type="entry name" value="H1_KCTD12-like"/>
    <property type="match status" value="1"/>
</dbReference>
<dbReference type="Gene3D" id="3.30.710.10">
    <property type="entry name" value="Potassium Channel Kv1.1, Chain A"/>
    <property type="match status" value="1"/>
</dbReference>
<sequence length="266" mass="29551">QMVDPSLISLNVGGVLFSTTRCTLSSYGPSLLSQYIDGHTSISPSLHTLPDGTLFIDRDGAIFSILLNYLRSGRLILPDSFRDLSRLREEAAFYQLPALIHLIPSPSENGGGYITLGYRGTFAYGRDGQADVKFRKLQRILVHGKASLCREVFGETLNESRDPGDHDSADRYTTRLYLKHQCLEKACDAMSDKGFKLVSTCTSGANGLSSHQLMSSSLSPGGQNDTMNHHRNSGDLEEQRWAHYTEYVFYRDANTVIPNQMNNGIY</sequence>
<dbReference type="EMBL" id="BTSY01000002">
    <property type="protein sequence ID" value="GMT14682.1"/>
    <property type="molecule type" value="Genomic_DNA"/>
</dbReference>
<dbReference type="PANTHER" id="PTHR14499:SF136">
    <property type="entry name" value="GH08630P"/>
    <property type="match status" value="1"/>
</dbReference>
<evidence type="ECO:0000256" key="7">
    <source>
        <dbReference type="ARBA" id="ARBA00034100"/>
    </source>
</evidence>
<comment type="caution">
    <text evidence="12">The sequence shown here is derived from an EMBL/GenBank/DDBJ whole genome shotgun (WGS) entry which is preliminary data.</text>
</comment>
<accession>A0AAV5V8Y1</accession>
<dbReference type="InterPro" id="IPR003131">
    <property type="entry name" value="T1-type_BTB"/>
</dbReference>
<keyword evidence="4" id="KW-0472">Membrane</keyword>
<evidence type="ECO:0000256" key="1">
    <source>
        <dbReference type="ARBA" id="ARBA00022475"/>
    </source>
</evidence>
<dbReference type="SMART" id="SM00225">
    <property type="entry name" value="BTB"/>
    <property type="match status" value="1"/>
</dbReference>
<evidence type="ECO:0000256" key="2">
    <source>
        <dbReference type="ARBA" id="ARBA00022553"/>
    </source>
</evidence>
<dbReference type="PROSITE" id="PS50097">
    <property type="entry name" value="BTB"/>
    <property type="match status" value="1"/>
</dbReference>
<evidence type="ECO:0000256" key="3">
    <source>
        <dbReference type="ARBA" id="ARBA00023018"/>
    </source>
</evidence>
<feature type="non-terminal residue" evidence="12">
    <location>
        <position position="1"/>
    </location>
</feature>
<reference evidence="12" key="1">
    <citation type="submission" date="2023-10" db="EMBL/GenBank/DDBJ databases">
        <title>Genome assembly of Pristionchus species.</title>
        <authorList>
            <person name="Yoshida K."/>
            <person name="Sommer R.J."/>
        </authorList>
    </citation>
    <scope>NUCLEOTIDE SEQUENCE</scope>
    <source>
        <strain evidence="12">RS5133</strain>
    </source>
</reference>
<evidence type="ECO:0000256" key="10">
    <source>
        <dbReference type="SAM" id="MobiDB-lite"/>
    </source>
</evidence>
<name>A0AAV5V8Y1_9BILA</name>
<evidence type="ECO:0000313" key="12">
    <source>
        <dbReference type="EMBL" id="GMT14682.1"/>
    </source>
</evidence>
<keyword evidence="13" id="KW-1185">Reference proteome</keyword>
<dbReference type="PANTHER" id="PTHR14499">
    <property type="entry name" value="POTASSIUM CHANNEL TETRAMERIZATION DOMAIN-CONTAINING"/>
    <property type="match status" value="1"/>
</dbReference>
<evidence type="ECO:0000256" key="8">
    <source>
        <dbReference type="ARBA" id="ARBA00034111"/>
    </source>
</evidence>
<comment type="subcellular location">
    <subcellularLocation>
        <location evidence="7">Postsynaptic cell membrane</location>
    </subcellularLocation>
    <subcellularLocation>
        <location evidence="8">Presynaptic cell membrane</location>
    </subcellularLocation>
</comment>
<dbReference type="CDD" id="cd18316">
    <property type="entry name" value="BTB_POZ_KCTD-like"/>
    <property type="match status" value="1"/>
</dbReference>
<evidence type="ECO:0000256" key="9">
    <source>
        <dbReference type="ARBA" id="ARBA00057758"/>
    </source>
</evidence>
<keyword evidence="2" id="KW-0597">Phosphoprotein</keyword>
<organism evidence="12 13">
    <name type="scientific">Pristionchus fissidentatus</name>
    <dbReference type="NCBI Taxonomy" id="1538716"/>
    <lineage>
        <taxon>Eukaryota</taxon>
        <taxon>Metazoa</taxon>
        <taxon>Ecdysozoa</taxon>
        <taxon>Nematoda</taxon>
        <taxon>Chromadorea</taxon>
        <taxon>Rhabditida</taxon>
        <taxon>Rhabditina</taxon>
        <taxon>Diplogasteromorpha</taxon>
        <taxon>Diplogasteroidea</taxon>
        <taxon>Neodiplogasteridae</taxon>
        <taxon>Pristionchus</taxon>
    </lineage>
</organism>